<evidence type="ECO:0000313" key="7">
    <source>
        <dbReference type="Proteomes" id="UP000006038"/>
    </source>
</evidence>
<organism evidence="6">
    <name type="scientific">Oryza brachyantha</name>
    <name type="common">malo sina</name>
    <dbReference type="NCBI Taxonomy" id="4533"/>
    <lineage>
        <taxon>Eukaryota</taxon>
        <taxon>Viridiplantae</taxon>
        <taxon>Streptophyta</taxon>
        <taxon>Embryophyta</taxon>
        <taxon>Tracheophyta</taxon>
        <taxon>Spermatophyta</taxon>
        <taxon>Magnoliopsida</taxon>
        <taxon>Liliopsida</taxon>
        <taxon>Poales</taxon>
        <taxon>Poaceae</taxon>
        <taxon>BOP clade</taxon>
        <taxon>Oryzoideae</taxon>
        <taxon>Oryzeae</taxon>
        <taxon>Oryzinae</taxon>
        <taxon>Oryza</taxon>
    </lineage>
</organism>
<dbReference type="InterPro" id="IPR036770">
    <property type="entry name" value="Ankyrin_rpt-contain_sf"/>
</dbReference>
<dbReference type="GO" id="GO:0016567">
    <property type="term" value="P:protein ubiquitination"/>
    <property type="evidence" value="ECO:0007669"/>
    <property type="project" value="TreeGrafter"/>
</dbReference>
<dbReference type="AlphaFoldDB" id="J3NAQ3"/>
<evidence type="ECO:0000256" key="5">
    <source>
        <dbReference type="SAM" id="MobiDB-lite"/>
    </source>
</evidence>
<name>J3NAQ3_ORYBR</name>
<feature type="repeat" description="ANK" evidence="4">
    <location>
        <begin position="140"/>
        <end position="172"/>
    </location>
</feature>
<dbReference type="Gramene" id="OB12G10610.1">
    <property type="protein sequence ID" value="OB12G10610.1"/>
    <property type="gene ID" value="OB12G10610"/>
</dbReference>
<dbReference type="KEGG" id="obr:102720754"/>
<dbReference type="GO" id="GO:0045732">
    <property type="term" value="P:positive regulation of protein catabolic process"/>
    <property type="evidence" value="ECO:0007669"/>
    <property type="project" value="TreeGrafter"/>
</dbReference>
<dbReference type="HOGENOM" id="CLU_032958_1_0_1"/>
<dbReference type="Proteomes" id="UP000006038">
    <property type="component" value="Chromosome 12"/>
</dbReference>
<dbReference type="PANTHER" id="PTHR24136">
    <property type="entry name" value="SOWAH (DROSOPHILA) HOMOLOG"/>
    <property type="match status" value="1"/>
</dbReference>
<dbReference type="InterPro" id="IPR051573">
    <property type="entry name" value="Ankyrin-SOCS_box_domain"/>
</dbReference>
<dbReference type="EnsemblPlants" id="OB12G10610.1">
    <property type="protein sequence ID" value="OB12G10610.1"/>
    <property type="gene ID" value="OB12G10610"/>
</dbReference>
<dbReference type="SUPFAM" id="SSF48403">
    <property type="entry name" value="Ankyrin repeat"/>
    <property type="match status" value="1"/>
</dbReference>
<dbReference type="SMART" id="SM00248">
    <property type="entry name" value="ANK"/>
    <property type="match status" value="1"/>
</dbReference>
<dbReference type="OMA" id="DYESWTL"/>
<keyword evidence="3 4" id="KW-0040">ANK repeat</keyword>
<feature type="region of interest" description="Disordered" evidence="5">
    <location>
        <begin position="458"/>
        <end position="489"/>
    </location>
</feature>
<reference evidence="6" key="2">
    <citation type="submission" date="2013-04" db="UniProtKB">
        <authorList>
            <consortium name="EnsemblPlants"/>
        </authorList>
    </citation>
    <scope>IDENTIFICATION</scope>
</reference>
<evidence type="ECO:0000313" key="6">
    <source>
        <dbReference type="EnsemblPlants" id="OB12G10610.1"/>
    </source>
</evidence>
<comment type="similarity">
    <text evidence="1">Belongs to the ankyrin SOCS box (ASB) family.</text>
</comment>
<dbReference type="PROSITE" id="PS50297">
    <property type="entry name" value="ANK_REP_REGION"/>
    <property type="match status" value="1"/>
</dbReference>
<dbReference type="PANTHER" id="PTHR24136:SF45">
    <property type="entry name" value="EXPRESSED PROTEIN"/>
    <property type="match status" value="1"/>
</dbReference>
<reference evidence="6" key="1">
    <citation type="journal article" date="2013" name="Nat. Commun.">
        <title>Whole-genome sequencing of Oryza brachyantha reveals mechanisms underlying Oryza genome evolution.</title>
        <authorList>
            <person name="Chen J."/>
            <person name="Huang Q."/>
            <person name="Gao D."/>
            <person name="Wang J."/>
            <person name="Lang Y."/>
            <person name="Liu T."/>
            <person name="Li B."/>
            <person name="Bai Z."/>
            <person name="Luis Goicoechea J."/>
            <person name="Liang C."/>
            <person name="Chen C."/>
            <person name="Zhang W."/>
            <person name="Sun S."/>
            <person name="Liao Y."/>
            <person name="Zhang X."/>
            <person name="Yang L."/>
            <person name="Song C."/>
            <person name="Wang M."/>
            <person name="Shi J."/>
            <person name="Liu G."/>
            <person name="Liu J."/>
            <person name="Zhou H."/>
            <person name="Zhou W."/>
            <person name="Yu Q."/>
            <person name="An N."/>
            <person name="Chen Y."/>
            <person name="Cai Q."/>
            <person name="Wang B."/>
            <person name="Liu B."/>
            <person name="Min J."/>
            <person name="Huang Y."/>
            <person name="Wu H."/>
            <person name="Li Z."/>
            <person name="Zhang Y."/>
            <person name="Yin Y."/>
            <person name="Song W."/>
            <person name="Jiang J."/>
            <person name="Jackson S.A."/>
            <person name="Wing R.A."/>
            <person name="Wang J."/>
            <person name="Chen M."/>
        </authorList>
    </citation>
    <scope>NUCLEOTIDE SEQUENCE [LARGE SCALE GENOMIC DNA]</scope>
    <source>
        <strain evidence="6">cv. IRGC 101232</strain>
    </source>
</reference>
<dbReference type="STRING" id="4533.J3NAQ3"/>
<evidence type="ECO:0000256" key="1">
    <source>
        <dbReference type="ARBA" id="ARBA00005949"/>
    </source>
</evidence>
<sequence>MTMEHGTPGEAEAEAEAEDYGSWTLKQRIDDIVNSDPINNVLPKHPEHRAYFEKKLKEKLEGFVCVAQPKLLPVLLKDNVKHFYQVYNLCSRFMGIRNLLYPDLLTNMASFNALRCARVALEGTSQLRGRHADPNILHRYGFSPLHVAAENFNVAMVKLLFRYGTSANIRTKGSRVIEGLLPLHVVVENATMHKYLEDHWAGGDSIIRLILLLCLPEMKMFLDTTRLIAKHTDNIVEEVCGYIHEEMHVHTAILLLAAQKQLRGRLNKSSGEASLNGFDILKSCIDDALDTIHLEGLTMVKQGKNGKALKRLKDRKEALLTAHALVRIVDKAGIALEGYIQTHSQVPHDGIVQHVLSILQSNGFAHSGESIDTGKLECYQHHGGMPIGKTDSQRVGSGETIEAEKSSSDKCEVSKRILGKQPPKGLGVKDVRNMFFPYWKSVLSRRLEVNKILSSKPSWMDSPSAEANKEGSKTIYHPSTPNKPIGNVGSMGWTPLSSESRRMLCTAASISQKVFKRT</sequence>
<dbReference type="InterPro" id="IPR002110">
    <property type="entry name" value="Ankyrin_rpt"/>
</dbReference>
<protein>
    <submittedName>
        <fullName evidence="6">Uncharacterized protein</fullName>
    </submittedName>
</protein>
<keyword evidence="7" id="KW-1185">Reference proteome</keyword>
<evidence type="ECO:0000256" key="3">
    <source>
        <dbReference type="ARBA" id="ARBA00023043"/>
    </source>
</evidence>
<accession>J3NAQ3</accession>
<dbReference type="PROSITE" id="PS50088">
    <property type="entry name" value="ANK_REPEAT"/>
    <property type="match status" value="1"/>
</dbReference>
<keyword evidence="2" id="KW-0677">Repeat</keyword>
<proteinExistence type="inferred from homology"/>
<dbReference type="Gene3D" id="1.25.40.20">
    <property type="entry name" value="Ankyrin repeat-containing domain"/>
    <property type="match status" value="1"/>
</dbReference>
<evidence type="ECO:0000256" key="2">
    <source>
        <dbReference type="ARBA" id="ARBA00022737"/>
    </source>
</evidence>
<dbReference type="OrthoDB" id="592695at2759"/>
<dbReference type="GeneID" id="102720754"/>
<evidence type="ECO:0000256" key="4">
    <source>
        <dbReference type="PROSITE-ProRule" id="PRU00023"/>
    </source>
</evidence>
<dbReference type="eggNOG" id="ENOG502SYER">
    <property type="taxonomic scope" value="Eukaryota"/>
</dbReference>
<dbReference type="Pfam" id="PF13857">
    <property type="entry name" value="Ank_5"/>
    <property type="match status" value="1"/>
</dbReference>